<evidence type="ECO:0000313" key="3">
    <source>
        <dbReference type="Proteomes" id="UP001221757"/>
    </source>
</evidence>
<keyword evidence="1" id="KW-0812">Transmembrane</keyword>
<name>A0AAD7DAU3_MYCRO</name>
<dbReference type="AlphaFoldDB" id="A0AAD7DAU3"/>
<organism evidence="2 3">
    <name type="scientific">Mycena rosella</name>
    <name type="common">Pink bonnet</name>
    <name type="synonym">Agaricus rosellus</name>
    <dbReference type="NCBI Taxonomy" id="1033263"/>
    <lineage>
        <taxon>Eukaryota</taxon>
        <taxon>Fungi</taxon>
        <taxon>Dikarya</taxon>
        <taxon>Basidiomycota</taxon>
        <taxon>Agaricomycotina</taxon>
        <taxon>Agaricomycetes</taxon>
        <taxon>Agaricomycetidae</taxon>
        <taxon>Agaricales</taxon>
        <taxon>Marasmiineae</taxon>
        <taxon>Mycenaceae</taxon>
        <taxon>Mycena</taxon>
    </lineage>
</organism>
<proteinExistence type="predicted"/>
<keyword evidence="3" id="KW-1185">Reference proteome</keyword>
<keyword evidence="1" id="KW-1133">Transmembrane helix</keyword>
<sequence length="59" mass="6886">MSRALKFIPLKAFFTRIYQFSRATFWSIAPTTRCRGLAVTEINLICLIIFVAAMHWHLL</sequence>
<protein>
    <submittedName>
        <fullName evidence="2">Uncharacterized protein</fullName>
    </submittedName>
</protein>
<keyword evidence="1" id="KW-0472">Membrane</keyword>
<feature type="transmembrane region" description="Helical" evidence="1">
    <location>
        <begin position="37"/>
        <end position="58"/>
    </location>
</feature>
<accession>A0AAD7DAU3</accession>
<comment type="caution">
    <text evidence="2">The sequence shown here is derived from an EMBL/GenBank/DDBJ whole genome shotgun (WGS) entry which is preliminary data.</text>
</comment>
<reference evidence="2" key="1">
    <citation type="submission" date="2023-03" db="EMBL/GenBank/DDBJ databases">
        <title>Massive genome expansion in bonnet fungi (Mycena s.s.) driven by repeated elements and novel gene families across ecological guilds.</title>
        <authorList>
            <consortium name="Lawrence Berkeley National Laboratory"/>
            <person name="Harder C.B."/>
            <person name="Miyauchi S."/>
            <person name="Viragh M."/>
            <person name="Kuo A."/>
            <person name="Thoen E."/>
            <person name="Andreopoulos B."/>
            <person name="Lu D."/>
            <person name="Skrede I."/>
            <person name="Drula E."/>
            <person name="Henrissat B."/>
            <person name="Morin E."/>
            <person name="Kohler A."/>
            <person name="Barry K."/>
            <person name="LaButti K."/>
            <person name="Morin E."/>
            <person name="Salamov A."/>
            <person name="Lipzen A."/>
            <person name="Mereny Z."/>
            <person name="Hegedus B."/>
            <person name="Baldrian P."/>
            <person name="Stursova M."/>
            <person name="Weitz H."/>
            <person name="Taylor A."/>
            <person name="Grigoriev I.V."/>
            <person name="Nagy L.G."/>
            <person name="Martin F."/>
            <person name="Kauserud H."/>
        </authorList>
    </citation>
    <scope>NUCLEOTIDE SEQUENCE</scope>
    <source>
        <strain evidence="2">CBHHK067</strain>
    </source>
</reference>
<dbReference type="EMBL" id="JARKIE010000090">
    <property type="protein sequence ID" value="KAJ7687124.1"/>
    <property type="molecule type" value="Genomic_DNA"/>
</dbReference>
<evidence type="ECO:0000313" key="2">
    <source>
        <dbReference type="EMBL" id="KAJ7687124.1"/>
    </source>
</evidence>
<gene>
    <name evidence="2" type="ORF">B0H17DRAFT_1203792</name>
</gene>
<evidence type="ECO:0000256" key="1">
    <source>
        <dbReference type="SAM" id="Phobius"/>
    </source>
</evidence>
<dbReference type="Proteomes" id="UP001221757">
    <property type="component" value="Unassembled WGS sequence"/>
</dbReference>